<dbReference type="Pfam" id="PF00240">
    <property type="entry name" value="ubiquitin"/>
    <property type="match status" value="1"/>
</dbReference>
<dbReference type="InterPro" id="IPR029071">
    <property type="entry name" value="Ubiquitin-like_domsf"/>
</dbReference>
<dbReference type="VEuPathDB" id="FungiDB:SPSK_01126"/>
<dbReference type="OrthoDB" id="267397at2759"/>
<feature type="compositionally biased region" description="Low complexity" evidence="1">
    <location>
        <begin position="226"/>
        <end position="236"/>
    </location>
</feature>
<name>A0A0F2LY14_SPOSC</name>
<dbReference type="PROSITE" id="PS50030">
    <property type="entry name" value="UBA"/>
    <property type="match status" value="1"/>
</dbReference>
<proteinExistence type="predicted"/>
<dbReference type="PROSITE" id="PS50053">
    <property type="entry name" value="UBIQUITIN_2"/>
    <property type="match status" value="1"/>
</dbReference>
<dbReference type="CDD" id="cd14324">
    <property type="entry name" value="UBA_Dsk2p_like"/>
    <property type="match status" value="1"/>
</dbReference>
<evidence type="ECO:0000259" key="3">
    <source>
        <dbReference type="PROSITE" id="PS50053"/>
    </source>
</evidence>
<feature type="domain" description="Ubiquitin-like" evidence="3">
    <location>
        <begin position="12"/>
        <end position="89"/>
    </location>
</feature>
<dbReference type="SUPFAM" id="SSF46934">
    <property type="entry name" value="UBA-like"/>
    <property type="match status" value="1"/>
</dbReference>
<evidence type="ECO:0000313" key="4">
    <source>
        <dbReference type="EMBL" id="KJR81380.1"/>
    </source>
</evidence>
<dbReference type="InterPro" id="IPR006636">
    <property type="entry name" value="STI1_HS-bd"/>
</dbReference>
<protein>
    <submittedName>
        <fullName evidence="4">Ubiquilin</fullName>
    </submittedName>
</protein>
<dbReference type="Pfam" id="PF23195">
    <property type="entry name" value="UBQLN1"/>
    <property type="match status" value="1"/>
</dbReference>
<dbReference type="InterPro" id="IPR000626">
    <property type="entry name" value="Ubiquitin-like_dom"/>
</dbReference>
<sequence>MADTEGSSDPQVSFKVKTSGDGLHSITMAESATVLDLKAKLATEEYENIPVERQRLIYSGRVMKNDDTLGSYKIKTGNTLHLVKSAASNHPPAGSAAAGAGAGSRSSAPPPAVPTNMAAGTPANDLLAGLTGARFAGHANLPSQDLFGPDGGMNFASEEQMAEMLNNPAVAQSMNEALSNPAFIDYLIQSNPAFRNIPNAREIFSSPMFRSMITDPETMRTMSRMRSAMGSGARGANSFPAPGATDNTPADAASTPSGGAAGAGAPGAGGAGAAANNPFGGFNPFMFGFPGAGGAGGGAGSDTATNPFAAFFPPGFGAAGAGATPGAAAGTGSDTAGANTAAGEGGDATRATGTGTGNGSADAGAGANAAANPFASLFGGAGGAGMPQISPEQMQQAMQMLNGLGGAGGAGSGAGGAGGAAGGAGFNPFAAFSAPAQDTRSPEERYASQLRQLNEMGFYDFDQNVAALRRSGGSVEGALAHLLGN</sequence>
<evidence type="ECO:0000259" key="2">
    <source>
        <dbReference type="PROSITE" id="PS50030"/>
    </source>
</evidence>
<dbReference type="PANTHER" id="PTHR10677:SF3">
    <property type="entry name" value="FI07626P-RELATED"/>
    <property type="match status" value="1"/>
</dbReference>
<gene>
    <name evidence="4" type="ORF">SPSK_01126</name>
</gene>
<reference evidence="4 5" key="2">
    <citation type="journal article" date="2015" name="Eukaryot. Cell">
        <title>Asexual propagation of a virulent clone complex in a human and feline outbreak of sporotrichosis.</title>
        <authorList>
            <person name="Teixeira Mde M."/>
            <person name="Rodrigues A.M."/>
            <person name="Tsui C.K."/>
            <person name="de Almeida L.G."/>
            <person name="Van Diepeningen A.D."/>
            <person name="van den Ende B.G."/>
            <person name="Fernandes G.F."/>
            <person name="Kano R."/>
            <person name="Hamelin R.C."/>
            <person name="Lopes-Bezerra L.M."/>
            <person name="Vasconcelos A.T."/>
            <person name="de Hoog S."/>
            <person name="de Camargo Z.P."/>
            <person name="Felipe M.S."/>
        </authorList>
    </citation>
    <scope>NUCLEOTIDE SEQUENCE [LARGE SCALE GENOMIC DNA]</scope>
    <source>
        <strain evidence="4 5">1099-18</strain>
    </source>
</reference>
<dbReference type="CDD" id="cd16106">
    <property type="entry name" value="Ubl_Dsk2p_like"/>
    <property type="match status" value="1"/>
</dbReference>
<dbReference type="InterPro" id="IPR015940">
    <property type="entry name" value="UBA"/>
</dbReference>
<dbReference type="SMART" id="SM00165">
    <property type="entry name" value="UBA"/>
    <property type="match status" value="1"/>
</dbReference>
<dbReference type="Pfam" id="PF00627">
    <property type="entry name" value="UBA"/>
    <property type="match status" value="1"/>
</dbReference>
<reference evidence="4 5" key="1">
    <citation type="journal article" date="2014" name="BMC Genomics">
        <title>Comparative genomics of the major fungal agents of human and animal Sporotrichosis: Sporothrix schenckii and Sporothrix brasiliensis.</title>
        <authorList>
            <person name="Teixeira M.M."/>
            <person name="de Almeida L.G."/>
            <person name="Kubitschek-Barreira P."/>
            <person name="Alves F.L."/>
            <person name="Kioshima E.S."/>
            <person name="Abadio A.K."/>
            <person name="Fernandes L."/>
            <person name="Derengowski L.S."/>
            <person name="Ferreira K.S."/>
            <person name="Souza R.C."/>
            <person name="Ruiz J.C."/>
            <person name="de Andrade N.C."/>
            <person name="Paes H.C."/>
            <person name="Nicola A.M."/>
            <person name="Albuquerque P."/>
            <person name="Gerber A.L."/>
            <person name="Martins V.P."/>
            <person name="Peconick L.D."/>
            <person name="Neto A.V."/>
            <person name="Chaucanez C.B."/>
            <person name="Silva P.A."/>
            <person name="Cunha O.L."/>
            <person name="de Oliveira F.F."/>
            <person name="dos Santos T.C."/>
            <person name="Barros A.L."/>
            <person name="Soares M.A."/>
            <person name="de Oliveira L.M."/>
            <person name="Marini M.M."/>
            <person name="Villalobos-Duno H."/>
            <person name="Cunha M.M."/>
            <person name="de Hoog S."/>
            <person name="da Silveira J.F."/>
            <person name="Henrissat B."/>
            <person name="Nino-Vega G.A."/>
            <person name="Cisalpino P.S."/>
            <person name="Mora-Montes H.M."/>
            <person name="Almeida S.R."/>
            <person name="Stajich J.E."/>
            <person name="Lopes-Bezerra L.M."/>
            <person name="Vasconcelos A.T."/>
            <person name="Felipe M.S."/>
        </authorList>
    </citation>
    <scope>NUCLEOTIDE SEQUENCE [LARGE SCALE GENOMIC DNA]</scope>
    <source>
        <strain evidence="4 5">1099-18</strain>
    </source>
</reference>
<dbReference type="GO" id="GO:0031593">
    <property type="term" value="F:polyubiquitin modification-dependent protein binding"/>
    <property type="evidence" value="ECO:0007669"/>
    <property type="project" value="TreeGrafter"/>
</dbReference>
<organism evidence="4 5">
    <name type="scientific">Sporothrix schenckii 1099-18</name>
    <dbReference type="NCBI Taxonomy" id="1397361"/>
    <lineage>
        <taxon>Eukaryota</taxon>
        <taxon>Fungi</taxon>
        <taxon>Dikarya</taxon>
        <taxon>Ascomycota</taxon>
        <taxon>Pezizomycotina</taxon>
        <taxon>Sordariomycetes</taxon>
        <taxon>Sordariomycetidae</taxon>
        <taxon>Ophiostomatales</taxon>
        <taxon>Ophiostomataceae</taxon>
        <taxon>Sporothrix</taxon>
    </lineage>
</organism>
<dbReference type="RefSeq" id="XP_016584056.1">
    <property type="nucleotide sequence ID" value="XM_016728057.1"/>
</dbReference>
<dbReference type="InterPro" id="IPR015496">
    <property type="entry name" value="Ubiquilin"/>
</dbReference>
<accession>A0A0F2LY14</accession>
<feature type="domain" description="UBA" evidence="2">
    <location>
        <begin position="441"/>
        <end position="485"/>
    </location>
</feature>
<dbReference type="Proteomes" id="UP000033710">
    <property type="component" value="Unassembled WGS sequence"/>
</dbReference>
<dbReference type="GO" id="GO:0005829">
    <property type="term" value="C:cytosol"/>
    <property type="evidence" value="ECO:0007669"/>
    <property type="project" value="TreeGrafter"/>
</dbReference>
<dbReference type="SUPFAM" id="SSF54236">
    <property type="entry name" value="Ubiquitin-like"/>
    <property type="match status" value="1"/>
</dbReference>
<feature type="compositionally biased region" description="Gly residues" evidence="1">
    <location>
        <begin position="259"/>
        <end position="270"/>
    </location>
</feature>
<dbReference type="KEGG" id="ssck:SPSK_01126"/>
<feature type="compositionally biased region" description="Low complexity" evidence="1">
    <location>
        <begin position="85"/>
        <end position="107"/>
    </location>
</feature>
<feature type="region of interest" description="Disordered" evidence="1">
    <location>
        <begin position="226"/>
        <end position="270"/>
    </location>
</feature>
<dbReference type="SMART" id="SM00213">
    <property type="entry name" value="UBQ"/>
    <property type="match status" value="1"/>
</dbReference>
<feature type="region of interest" description="Disordered" evidence="1">
    <location>
        <begin position="322"/>
        <end position="364"/>
    </location>
</feature>
<dbReference type="PANTHER" id="PTHR10677">
    <property type="entry name" value="UBIQUILIN"/>
    <property type="match status" value="1"/>
</dbReference>
<dbReference type="SMART" id="SM00727">
    <property type="entry name" value="STI1"/>
    <property type="match status" value="2"/>
</dbReference>
<dbReference type="GO" id="GO:0006511">
    <property type="term" value="P:ubiquitin-dependent protein catabolic process"/>
    <property type="evidence" value="ECO:0007669"/>
    <property type="project" value="TreeGrafter"/>
</dbReference>
<dbReference type="EMBL" id="AXCR01000011">
    <property type="protein sequence ID" value="KJR81380.1"/>
    <property type="molecule type" value="Genomic_DNA"/>
</dbReference>
<evidence type="ECO:0000313" key="5">
    <source>
        <dbReference type="Proteomes" id="UP000033710"/>
    </source>
</evidence>
<dbReference type="Gene3D" id="3.10.20.90">
    <property type="entry name" value="Phosphatidylinositol 3-kinase Catalytic Subunit, Chain A, domain 1"/>
    <property type="match status" value="1"/>
</dbReference>
<comment type="caution">
    <text evidence="4">The sequence shown here is derived from an EMBL/GenBank/DDBJ whole genome shotgun (WGS) entry which is preliminary data.</text>
</comment>
<dbReference type="Gene3D" id="1.10.8.10">
    <property type="entry name" value="DNA helicase RuvA subunit, C-terminal domain"/>
    <property type="match status" value="1"/>
</dbReference>
<evidence type="ECO:0000256" key="1">
    <source>
        <dbReference type="SAM" id="MobiDB-lite"/>
    </source>
</evidence>
<dbReference type="InterPro" id="IPR009060">
    <property type="entry name" value="UBA-like_sf"/>
</dbReference>
<feature type="region of interest" description="Disordered" evidence="1">
    <location>
        <begin position="85"/>
        <end position="120"/>
    </location>
</feature>
<dbReference type="FunFam" id="1.10.8.10:FF:000024">
    <property type="entry name" value="Ubiquitin domain-containing protein DSK2"/>
    <property type="match status" value="1"/>
</dbReference>
<dbReference type="AlphaFoldDB" id="A0A0F2LY14"/>
<dbReference type="GeneID" id="27663334"/>